<feature type="region of interest" description="Disordered" evidence="1">
    <location>
        <begin position="156"/>
        <end position="175"/>
    </location>
</feature>
<feature type="transmembrane region" description="Helical" evidence="2">
    <location>
        <begin position="137"/>
        <end position="155"/>
    </location>
</feature>
<feature type="transmembrane region" description="Helical" evidence="2">
    <location>
        <begin position="88"/>
        <end position="117"/>
    </location>
</feature>
<sequence length="436" mass="48668">MAPNPIVMQAVERLKYRATVGDVAAQAGLDIKVAEQSLLVLASEAGGHMQVAESGEVAYLFPRNFRDVVRNKYWRLRFQETWGKIWRIVFYLIRISFGLMLGASILLIVLAIAIILLALNSRDDNGSSSDSGFSGSFPSLFMWDWYWIFSPNYGYSTHSRRSSTRSKRGRGGQDEDSMNFLEAIFSFLFGDGNPNADLEDQRWRSIGTVIRNNGGAIVAEQVAPYLDRLPGDFEDYMLPVLTRFNGRPEVSPEGEIVYHFPDLQVSASQRQSKSVSAYLRESVWRFSQASSGQIIAAVGLGGVNLVGALVLGSLLRDGAIAAQIGGLVGFVASIYGVLLVYGIGFLAIPLIRYFWVQWRNQKIEARNHERQERAIALNAALPALEQKLAFAQQFVAETIVSEKDLAYTTETDLTEQEFLNPSKVDADWQRRLEQTD</sequence>
<evidence type="ECO:0000313" key="4">
    <source>
        <dbReference type="Proteomes" id="UP000757435"/>
    </source>
</evidence>
<feature type="transmembrane region" description="Helical" evidence="2">
    <location>
        <begin position="294"/>
        <end position="315"/>
    </location>
</feature>
<evidence type="ECO:0000256" key="2">
    <source>
        <dbReference type="SAM" id="Phobius"/>
    </source>
</evidence>
<comment type="caution">
    <text evidence="3">The sequence shown here is derived from an EMBL/GenBank/DDBJ whole genome shotgun (WGS) entry which is preliminary data.</text>
</comment>
<dbReference type="PANTHER" id="PTHR47380:SF4">
    <property type="entry name" value="OS02G0533000 PROTEIN"/>
    <property type="match status" value="1"/>
</dbReference>
<organism evidence="3 4">
    <name type="scientific">Drouetiella hepatica Uher 2000/2452</name>
    <dbReference type="NCBI Taxonomy" id="904376"/>
    <lineage>
        <taxon>Bacteria</taxon>
        <taxon>Bacillati</taxon>
        <taxon>Cyanobacteriota</taxon>
        <taxon>Cyanophyceae</taxon>
        <taxon>Oculatellales</taxon>
        <taxon>Oculatellaceae</taxon>
        <taxon>Drouetiella</taxon>
    </lineage>
</organism>
<dbReference type="Proteomes" id="UP000757435">
    <property type="component" value="Unassembled WGS sequence"/>
</dbReference>
<keyword evidence="2" id="KW-1133">Transmembrane helix</keyword>
<accession>A0A951Q7E7</accession>
<evidence type="ECO:0000313" key="3">
    <source>
        <dbReference type="EMBL" id="MBW4658152.1"/>
    </source>
</evidence>
<gene>
    <name evidence="3" type="ORF">KME15_05725</name>
</gene>
<keyword evidence="2" id="KW-0472">Membrane</keyword>
<feature type="transmembrane region" description="Helical" evidence="2">
    <location>
        <begin position="327"/>
        <end position="355"/>
    </location>
</feature>
<feature type="compositionally biased region" description="Basic residues" evidence="1">
    <location>
        <begin position="158"/>
        <end position="170"/>
    </location>
</feature>
<protein>
    <submittedName>
        <fullName evidence="3">Uncharacterized protein</fullName>
    </submittedName>
</protein>
<keyword evidence="2" id="KW-0812">Transmembrane</keyword>
<name>A0A951Q7E7_9CYAN</name>
<dbReference type="InterPro" id="IPR044200">
    <property type="entry name" value="At5g03900-like"/>
</dbReference>
<evidence type="ECO:0000256" key="1">
    <source>
        <dbReference type="SAM" id="MobiDB-lite"/>
    </source>
</evidence>
<proteinExistence type="predicted"/>
<dbReference type="EMBL" id="JAHHHD010000004">
    <property type="protein sequence ID" value="MBW4658152.1"/>
    <property type="molecule type" value="Genomic_DNA"/>
</dbReference>
<reference evidence="3" key="1">
    <citation type="submission" date="2021-05" db="EMBL/GenBank/DDBJ databases">
        <authorList>
            <person name="Pietrasiak N."/>
            <person name="Ward R."/>
            <person name="Stajich J.E."/>
            <person name="Kurbessoian T."/>
        </authorList>
    </citation>
    <scope>NUCLEOTIDE SEQUENCE</scope>
    <source>
        <strain evidence="3">UHER 2000/2452</strain>
    </source>
</reference>
<reference evidence="3" key="2">
    <citation type="journal article" date="2022" name="Microbiol. Resour. Announc.">
        <title>Metagenome Sequencing to Explore Phylogenomics of Terrestrial Cyanobacteria.</title>
        <authorList>
            <person name="Ward R.D."/>
            <person name="Stajich J.E."/>
            <person name="Johansen J.R."/>
            <person name="Huntemann M."/>
            <person name="Clum A."/>
            <person name="Foster B."/>
            <person name="Foster B."/>
            <person name="Roux S."/>
            <person name="Palaniappan K."/>
            <person name="Varghese N."/>
            <person name="Mukherjee S."/>
            <person name="Reddy T.B.K."/>
            <person name="Daum C."/>
            <person name="Copeland A."/>
            <person name="Chen I.A."/>
            <person name="Ivanova N.N."/>
            <person name="Kyrpides N.C."/>
            <person name="Shapiro N."/>
            <person name="Eloe-Fadrosh E.A."/>
            <person name="Pietrasiak N."/>
        </authorList>
    </citation>
    <scope>NUCLEOTIDE SEQUENCE</scope>
    <source>
        <strain evidence="3">UHER 2000/2452</strain>
    </source>
</reference>
<dbReference type="AlphaFoldDB" id="A0A951Q7E7"/>
<dbReference type="PANTHER" id="PTHR47380">
    <property type="entry name" value="OS02G0533000 PROTEIN"/>
    <property type="match status" value="1"/>
</dbReference>